<protein>
    <recommendedName>
        <fullName evidence="1">N-acetyltransferase domain-containing protein</fullName>
    </recommendedName>
</protein>
<dbReference type="AlphaFoldDB" id="A0A1U7CK94"/>
<dbReference type="RefSeq" id="WP_076343543.1">
    <property type="nucleotide sequence ID" value="NZ_CP019082.1"/>
</dbReference>
<dbReference type="InterPro" id="IPR051531">
    <property type="entry name" value="N-acetyltransferase"/>
</dbReference>
<dbReference type="EMBL" id="CP019082">
    <property type="protein sequence ID" value="APW59349.1"/>
    <property type="molecule type" value="Genomic_DNA"/>
</dbReference>
<dbReference type="PANTHER" id="PTHR43792">
    <property type="entry name" value="GNAT FAMILY, PUTATIVE (AFU_ORTHOLOGUE AFUA_3G00765)-RELATED-RELATED"/>
    <property type="match status" value="1"/>
</dbReference>
<reference evidence="3" key="1">
    <citation type="submission" date="2016-12" db="EMBL/GenBank/DDBJ databases">
        <title>Comparative genomics of four Isosphaeraceae planctomycetes: a common pool of plasmids and glycoside hydrolase genes.</title>
        <authorList>
            <person name="Ivanova A."/>
        </authorList>
    </citation>
    <scope>NUCLEOTIDE SEQUENCE [LARGE SCALE GENOMIC DNA]</scope>
    <source>
        <strain evidence="3">PX4</strain>
    </source>
</reference>
<evidence type="ECO:0000313" key="3">
    <source>
        <dbReference type="Proteomes" id="UP000186309"/>
    </source>
</evidence>
<name>A0A1U7CK94_9BACT</name>
<dbReference type="GO" id="GO:0016747">
    <property type="term" value="F:acyltransferase activity, transferring groups other than amino-acyl groups"/>
    <property type="evidence" value="ECO:0007669"/>
    <property type="project" value="InterPro"/>
</dbReference>
<organism evidence="2 3">
    <name type="scientific">Paludisphaera borealis</name>
    <dbReference type="NCBI Taxonomy" id="1387353"/>
    <lineage>
        <taxon>Bacteria</taxon>
        <taxon>Pseudomonadati</taxon>
        <taxon>Planctomycetota</taxon>
        <taxon>Planctomycetia</taxon>
        <taxon>Isosphaerales</taxon>
        <taxon>Isosphaeraceae</taxon>
        <taxon>Paludisphaera</taxon>
    </lineage>
</organism>
<gene>
    <name evidence="2" type="ORF">BSF38_00771</name>
</gene>
<dbReference type="InterPro" id="IPR000182">
    <property type="entry name" value="GNAT_dom"/>
</dbReference>
<evidence type="ECO:0000313" key="2">
    <source>
        <dbReference type="EMBL" id="APW59349.1"/>
    </source>
</evidence>
<dbReference type="Proteomes" id="UP000186309">
    <property type="component" value="Chromosome"/>
</dbReference>
<dbReference type="OrthoDB" id="9795206at2"/>
<dbReference type="PROSITE" id="PS51186">
    <property type="entry name" value="GNAT"/>
    <property type="match status" value="1"/>
</dbReference>
<dbReference type="Gene3D" id="3.40.630.30">
    <property type="match status" value="1"/>
</dbReference>
<keyword evidence="3" id="KW-1185">Reference proteome</keyword>
<dbReference type="InterPro" id="IPR016181">
    <property type="entry name" value="Acyl_CoA_acyltransferase"/>
</dbReference>
<sequence length="182" mass="20527">MIQTERLILREWLDDDLAPFAALNADERVVEFLPGLLSREQSDATAASIRDHFARQGFGRWAVEVPGVAPFIGFVGLSVPSFETHFTPCVEIGWRLACEHWGRGYATEAARAALRFGFDELGLDEIVSFTVPDNLRSRAVMERIGMQRSPVDDFDHPSLPAGHRLRRHVLYRLSRNPDASRP</sequence>
<dbReference type="STRING" id="1387353.BSF38_00771"/>
<dbReference type="SUPFAM" id="SSF55729">
    <property type="entry name" value="Acyl-CoA N-acyltransferases (Nat)"/>
    <property type="match status" value="1"/>
</dbReference>
<dbReference type="PANTHER" id="PTHR43792:SF1">
    <property type="entry name" value="N-ACETYLTRANSFERASE DOMAIN-CONTAINING PROTEIN"/>
    <property type="match status" value="1"/>
</dbReference>
<proteinExistence type="predicted"/>
<accession>A0A1U7CK94</accession>
<dbReference type="Pfam" id="PF13302">
    <property type="entry name" value="Acetyltransf_3"/>
    <property type="match status" value="1"/>
</dbReference>
<feature type="domain" description="N-acetyltransferase" evidence="1">
    <location>
        <begin position="7"/>
        <end position="176"/>
    </location>
</feature>
<evidence type="ECO:0000259" key="1">
    <source>
        <dbReference type="PROSITE" id="PS51186"/>
    </source>
</evidence>
<dbReference type="KEGG" id="pbor:BSF38_00771"/>